<dbReference type="InterPro" id="IPR011010">
    <property type="entry name" value="DNA_brk_join_enz"/>
</dbReference>
<dbReference type="PROSITE" id="PS51898">
    <property type="entry name" value="TYR_RECOMBINASE"/>
    <property type="match status" value="1"/>
</dbReference>
<evidence type="ECO:0000259" key="6">
    <source>
        <dbReference type="PROSITE" id="PS51898"/>
    </source>
</evidence>
<dbReference type="InterPro" id="IPR044068">
    <property type="entry name" value="CB"/>
</dbReference>
<dbReference type="Pfam" id="PF14659">
    <property type="entry name" value="Phage_int_SAM_3"/>
    <property type="match status" value="1"/>
</dbReference>
<evidence type="ECO:0000313" key="8">
    <source>
        <dbReference type="EMBL" id="MCO6050642.1"/>
    </source>
</evidence>
<reference evidence="8 9" key="1">
    <citation type="submission" date="2022-06" db="EMBL/GenBank/DDBJ databases">
        <title>Mesorhizobium sp. strain RP14 Genome sequencing and assembly.</title>
        <authorList>
            <person name="Kim I."/>
        </authorList>
    </citation>
    <scope>NUCLEOTIDE SEQUENCE [LARGE SCALE GENOMIC DNA]</scope>
    <source>
        <strain evidence="9">RP14(2022)</strain>
    </source>
</reference>
<feature type="region of interest" description="Disordered" evidence="5">
    <location>
        <begin position="1"/>
        <end position="22"/>
    </location>
</feature>
<organism evidence="8 9">
    <name type="scientific">Mesorhizobium liriopis</name>
    <dbReference type="NCBI Taxonomy" id="2953882"/>
    <lineage>
        <taxon>Bacteria</taxon>
        <taxon>Pseudomonadati</taxon>
        <taxon>Pseudomonadota</taxon>
        <taxon>Alphaproteobacteria</taxon>
        <taxon>Hyphomicrobiales</taxon>
        <taxon>Phyllobacteriaceae</taxon>
        <taxon>Mesorhizobium</taxon>
    </lineage>
</organism>
<evidence type="ECO:0000256" key="4">
    <source>
        <dbReference type="PROSITE-ProRule" id="PRU01248"/>
    </source>
</evidence>
<feature type="domain" description="Core-binding (CB)" evidence="7">
    <location>
        <begin position="64"/>
        <end position="154"/>
    </location>
</feature>
<keyword evidence="1" id="KW-0229">DNA integration</keyword>
<comment type="caution">
    <text evidence="8">The sequence shown here is derived from an EMBL/GenBank/DDBJ whole genome shotgun (WGS) entry which is preliminary data.</text>
</comment>
<evidence type="ECO:0000313" key="9">
    <source>
        <dbReference type="Proteomes" id="UP001205906"/>
    </source>
</evidence>
<feature type="compositionally biased region" description="Polar residues" evidence="5">
    <location>
        <begin position="386"/>
        <end position="404"/>
    </location>
</feature>
<keyword evidence="9" id="KW-1185">Reference proteome</keyword>
<dbReference type="PROSITE" id="PS51900">
    <property type="entry name" value="CB"/>
    <property type="match status" value="1"/>
</dbReference>
<dbReference type="InterPro" id="IPR010998">
    <property type="entry name" value="Integrase_recombinase_N"/>
</dbReference>
<dbReference type="PANTHER" id="PTHR30349">
    <property type="entry name" value="PHAGE INTEGRASE-RELATED"/>
    <property type="match status" value="1"/>
</dbReference>
<feature type="domain" description="Tyr recombinase" evidence="6">
    <location>
        <begin position="176"/>
        <end position="373"/>
    </location>
</feature>
<proteinExistence type="predicted"/>
<dbReference type="InterPro" id="IPR050090">
    <property type="entry name" value="Tyrosine_recombinase_XerCD"/>
</dbReference>
<evidence type="ECO:0000256" key="2">
    <source>
        <dbReference type="ARBA" id="ARBA00023125"/>
    </source>
</evidence>
<dbReference type="PANTHER" id="PTHR30349:SF91">
    <property type="entry name" value="INTA PROTEIN"/>
    <property type="match status" value="1"/>
</dbReference>
<keyword evidence="3" id="KW-0233">DNA recombination</keyword>
<dbReference type="InterPro" id="IPR013762">
    <property type="entry name" value="Integrase-like_cat_sf"/>
</dbReference>
<dbReference type="SUPFAM" id="SSF56349">
    <property type="entry name" value="DNA breaking-rejoining enzymes"/>
    <property type="match status" value="1"/>
</dbReference>
<gene>
    <name evidence="8" type="ORF">NGM99_12700</name>
</gene>
<dbReference type="InterPro" id="IPR022357">
    <property type="entry name" value="MIP_CS"/>
</dbReference>
<accession>A0ABT1C728</accession>
<dbReference type="InterPro" id="IPR002104">
    <property type="entry name" value="Integrase_catalytic"/>
</dbReference>
<dbReference type="EMBL" id="JAMXQS010000006">
    <property type="protein sequence ID" value="MCO6050642.1"/>
    <property type="molecule type" value="Genomic_DNA"/>
</dbReference>
<protein>
    <submittedName>
        <fullName evidence="8">Site-specific integrase</fullName>
    </submittedName>
</protein>
<sequence length="413" mass="45384">MTGSITKRGERSWRLKFDRGTDPETGKRRTVYVTVKGTKKEAQAELIRQLNQVDEGSFVAKSGSTVGEYADHWLTSIAPAKASPKTLERYREIAAHHIAARLGKVELQKLDGTKIDEFYQHLRTKGRRDGKGGLASQTVMHVHRLLSQILASAVKARKLRASPMAEVQAVPKVRKEEIQVLDDGELAKLLQHLKGRSIYMPVMVAASTGMRRGEVLALRWRDVDFDALTLQVRQVVEETKEGVRVKEPKTDRGRRTISLPARLVAELKRHKKEIAELRLKLGMGKANHDLVFPTIDGGMRAPRPFSKEFAREAKAAGVPHVTFHGLRHTHITHLLRSGVPVHVVATRAGHANPSVTLTIYAHVLPGQQEAAAAIVDAALSRALQEGPQQSSDRSGANSVPTDQISGAVALPSG</sequence>
<feature type="region of interest" description="Disordered" evidence="5">
    <location>
        <begin position="383"/>
        <end position="413"/>
    </location>
</feature>
<dbReference type="PROSITE" id="PS00221">
    <property type="entry name" value="MIP"/>
    <property type="match status" value="1"/>
</dbReference>
<dbReference type="Pfam" id="PF00589">
    <property type="entry name" value="Phage_integrase"/>
    <property type="match status" value="1"/>
</dbReference>
<dbReference type="Gene3D" id="1.10.443.10">
    <property type="entry name" value="Intergrase catalytic core"/>
    <property type="match status" value="1"/>
</dbReference>
<evidence type="ECO:0000256" key="5">
    <source>
        <dbReference type="SAM" id="MobiDB-lite"/>
    </source>
</evidence>
<evidence type="ECO:0000259" key="7">
    <source>
        <dbReference type="PROSITE" id="PS51900"/>
    </source>
</evidence>
<dbReference type="RefSeq" id="WP_252819465.1">
    <property type="nucleotide sequence ID" value="NZ_JAMXQS010000006.1"/>
</dbReference>
<dbReference type="InterPro" id="IPR004107">
    <property type="entry name" value="Integrase_SAM-like_N"/>
</dbReference>
<evidence type="ECO:0000256" key="3">
    <source>
        <dbReference type="ARBA" id="ARBA00023172"/>
    </source>
</evidence>
<evidence type="ECO:0000256" key="1">
    <source>
        <dbReference type="ARBA" id="ARBA00022908"/>
    </source>
</evidence>
<dbReference type="Gene3D" id="1.10.150.130">
    <property type="match status" value="1"/>
</dbReference>
<name>A0ABT1C728_9HYPH</name>
<keyword evidence="2 4" id="KW-0238">DNA-binding</keyword>
<feature type="compositionally biased region" description="Basic and acidic residues" evidence="5">
    <location>
        <begin position="7"/>
        <end position="22"/>
    </location>
</feature>
<dbReference type="Proteomes" id="UP001205906">
    <property type="component" value="Unassembled WGS sequence"/>
</dbReference>
<dbReference type="CDD" id="cd01189">
    <property type="entry name" value="INT_ICEBs1_C_like"/>
    <property type="match status" value="1"/>
</dbReference>